<dbReference type="EMBL" id="JABSTV010001255">
    <property type="protein sequence ID" value="KAH7936045.1"/>
    <property type="molecule type" value="Genomic_DNA"/>
</dbReference>
<accession>A0A9D4SP64</accession>
<gene>
    <name evidence="1" type="ORF">HPB52_017311</name>
</gene>
<organism evidence="1 2">
    <name type="scientific">Rhipicephalus sanguineus</name>
    <name type="common">Brown dog tick</name>
    <name type="synonym">Ixodes sanguineus</name>
    <dbReference type="NCBI Taxonomy" id="34632"/>
    <lineage>
        <taxon>Eukaryota</taxon>
        <taxon>Metazoa</taxon>
        <taxon>Ecdysozoa</taxon>
        <taxon>Arthropoda</taxon>
        <taxon>Chelicerata</taxon>
        <taxon>Arachnida</taxon>
        <taxon>Acari</taxon>
        <taxon>Parasitiformes</taxon>
        <taxon>Ixodida</taxon>
        <taxon>Ixodoidea</taxon>
        <taxon>Ixodidae</taxon>
        <taxon>Rhipicephalinae</taxon>
        <taxon>Rhipicephalus</taxon>
        <taxon>Rhipicephalus</taxon>
    </lineage>
</organism>
<name>A0A9D4SP64_RHISA</name>
<evidence type="ECO:0000313" key="1">
    <source>
        <dbReference type="EMBL" id="KAH7936045.1"/>
    </source>
</evidence>
<protein>
    <submittedName>
        <fullName evidence="1">Uncharacterized protein</fullName>
    </submittedName>
</protein>
<dbReference type="VEuPathDB" id="VectorBase:RSAN_032452"/>
<dbReference type="Proteomes" id="UP000821837">
    <property type="component" value="Unassembled WGS sequence"/>
</dbReference>
<reference evidence="1" key="1">
    <citation type="journal article" date="2020" name="Cell">
        <title>Large-Scale Comparative Analyses of Tick Genomes Elucidate Their Genetic Diversity and Vector Capacities.</title>
        <authorList>
            <consortium name="Tick Genome and Microbiome Consortium (TIGMIC)"/>
            <person name="Jia N."/>
            <person name="Wang J."/>
            <person name="Shi W."/>
            <person name="Du L."/>
            <person name="Sun Y."/>
            <person name="Zhan W."/>
            <person name="Jiang J.F."/>
            <person name="Wang Q."/>
            <person name="Zhang B."/>
            <person name="Ji P."/>
            <person name="Bell-Sakyi L."/>
            <person name="Cui X.M."/>
            <person name="Yuan T.T."/>
            <person name="Jiang B.G."/>
            <person name="Yang W.F."/>
            <person name="Lam T.T."/>
            <person name="Chang Q.C."/>
            <person name="Ding S.J."/>
            <person name="Wang X.J."/>
            <person name="Zhu J.G."/>
            <person name="Ruan X.D."/>
            <person name="Zhao L."/>
            <person name="Wei J.T."/>
            <person name="Ye R.Z."/>
            <person name="Que T.C."/>
            <person name="Du C.H."/>
            <person name="Zhou Y.H."/>
            <person name="Cheng J.X."/>
            <person name="Dai P.F."/>
            <person name="Guo W.B."/>
            <person name="Han X.H."/>
            <person name="Huang E.J."/>
            <person name="Li L.F."/>
            <person name="Wei W."/>
            <person name="Gao Y.C."/>
            <person name="Liu J.Z."/>
            <person name="Shao H.Z."/>
            <person name="Wang X."/>
            <person name="Wang C.C."/>
            <person name="Yang T.C."/>
            <person name="Huo Q.B."/>
            <person name="Li W."/>
            <person name="Chen H.Y."/>
            <person name="Chen S.E."/>
            <person name="Zhou L.G."/>
            <person name="Ni X.B."/>
            <person name="Tian J.H."/>
            <person name="Sheng Y."/>
            <person name="Liu T."/>
            <person name="Pan Y.S."/>
            <person name="Xia L.Y."/>
            <person name="Li J."/>
            <person name="Zhao F."/>
            <person name="Cao W.C."/>
        </authorList>
    </citation>
    <scope>NUCLEOTIDE SEQUENCE</scope>
    <source>
        <strain evidence="1">Rsan-2018</strain>
    </source>
</reference>
<keyword evidence="2" id="KW-1185">Reference proteome</keyword>
<dbReference type="AlphaFoldDB" id="A0A9D4SP64"/>
<evidence type="ECO:0000313" key="2">
    <source>
        <dbReference type="Proteomes" id="UP000821837"/>
    </source>
</evidence>
<reference evidence="1" key="2">
    <citation type="submission" date="2021-09" db="EMBL/GenBank/DDBJ databases">
        <authorList>
            <person name="Jia N."/>
            <person name="Wang J."/>
            <person name="Shi W."/>
            <person name="Du L."/>
            <person name="Sun Y."/>
            <person name="Zhan W."/>
            <person name="Jiang J."/>
            <person name="Wang Q."/>
            <person name="Zhang B."/>
            <person name="Ji P."/>
            <person name="Sakyi L.B."/>
            <person name="Cui X."/>
            <person name="Yuan T."/>
            <person name="Jiang B."/>
            <person name="Yang W."/>
            <person name="Lam T.T.-Y."/>
            <person name="Chang Q."/>
            <person name="Ding S."/>
            <person name="Wang X."/>
            <person name="Zhu J."/>
            <person name="Ruan X."/>
            <person name="Zhao L."/>
            <person name="Wei J."/>
            <person name="Que T."/>
            <person name="Du C."/>
            <person name="Cheng J."/>
            <person name="Dai P."/>
            <person name="Han X."/>
            <person name="Huang E."/>
            <person name="Gao Y."/>
            <person name="Liu J."/>
            <person name="Shao H."/>
            <person name="Ye R."/>
            <person name="Li L."/>
            <person name="Wei W."/>
            <person name="Wang X."/>
            <person name="Wang C."/>
            <person name="Huo Q."/>
            <person name="Li W."/>
            <person name="Guo W."/>
            <person name="Chen H."/>
            <person name="Chen S."/>
            <person name="Zhou L."/>
            <person name="Zhou L."/>
            <person name="Ni X."/>
            <person name="Tian J."/>
            <person name="Zhou Y."/>
            <person name="Sheng Y."/>
            <person name="Liu T."/>
            <person name="Pan Y."/>
            <person name="Xia L."/>
            <person name="Li J."/>
            <person name="Zhao F."/>
            <person name="Cao W."/>
        </authorList>
    </citation>
    <scope>NUCLEOTIDE SEQUENCE</scope>
    <source>
        <strain evidence="1">Rsan-2018</strain>
        <tissue evidence="1">Larvae</tissue>
    </source>
</reference>
<proteinExistence type="predicted"/>
<comment type="caution">
    <text evidence="1">The sequence shown here is derived from an EMBL/GenBank/DDBJ whole genome shotgun (WGS) entry which is preliminary data.</text>
</comment>
<sequence>MQDILDKLAKELEDRNMDVIYKMREKHVHGKTTAAKEHQRLLLKVKDLHTSLQAWNVKARDSLFSSNVRIADERPPAYTGGSAKCRDVIIQEALNSLDNIQTQKGDVGMSGWNKTNFLWNSKQKLRVEPLRSGCQKPLSYLPRGFTMKALHKIDCSAKKNSSCP</sequence>